<accession>A0A5B7DK03</accession>
<dbReference type="GO" id="GO:0003964">
    <property type="term" value="F:RNA-directed DNA polymerase activity"/>
    <property type="evidence" value="ECO:0007669"/>
    <property type="project" value="UniProtKB-KW"/>
</dbReference>
<comment type="caution">
    <text evidence="2">The sequence shown here is derived from an EMBL/GenBank/DDBJ whole genome shotgun (WGS) entry which is preliminary data.</text>
</comment>
<dbReference type="EMBL" id="VSRR010001010">
    <property type="protein sequence ID" value="MPC21738.1"/>
    <property type="molecule type" value="Genomic_DNA"/>
</dbReference>
<dbReference type="AlphaFoldDB" id="A0A5B7DK03"/>
<dbReference type="InterPro" id="IPR005135">
    <property type="entry name" value="Endo/exonuclease/phosphatase"/>
</dbReference>
<gene>
    <name evidence="2" type="ORF">E2C01_014733</name>
</gene>
<evidence type="ECO:0000313" key="3">
    <source>
        <dbReference type="Proteomes" id="UP000324222"/>
    </source>
</evidence>
<name>A0A5B7DK03_PORTR</name>
<evidence type="ECO:0000259" key="1">
    <source>
        <dbReference type="Pfam" id="PF14529"/>
    </source>
</evidence>
<keyword evidence="2" id="KW-0548">Nucleotidyltransferase</keyword>
<feature type="domain" description="Endonuclease/exonuclease/phosphatase" evidence="1">
    <location>
        <begin position="33"/>
        <end position="115"/>
    </location>
</feature>
<dbReference type="InterPro" id="IPR036691">
    <property type="entry name" value="Endo/exonu/phosph_ase_sf"/>
</dbReference>
<organism evidence="2 3">
    <name type="scientific">Portunus trituberculatus</name>
    <name type="common">Swimming crab</name>
    <name type="synonym">Neptunus trituberculatus</name>
    <dbReference type="NCBI Taxonomy" id="210409"/>
    <lineage>
        <taxon>Eukaryota</taxon>
        <taxon>Metazoa</taxon>
        <taxon>Ecdysozoa</taxon>
        <taxon>Arthropoda</taxon>
        <taxon>Crustacea</taxon>
        <taxon>Multicrustacea</taxon>
        <taxon>Malacostraca</taxon>
        <taxon>Eumalacostraca</taxon>
        <taxon>Eucarida</taxon>
        <taxon>Decapoda</taxon>
        <taxon>Pleocyemata</taxon>
        <taxon>Brachyura</taxon>
        <taxon>Eubrachyura</taxon>
        <taxon>Portunoidea</taxon>
        <taxon>Portunidae</taxon>
        <taxon>Portuninae</taxon>
        <taxon>Portunus</taxon>
    </lineage>
</organism>
<dbReference type="Gene3D" id="3.60.10.10">
    <property type="entry name" value="Endonuclease/exonuclease/phosphatase"/>
    <property type="match status" value="1"/>
</dbReference>
<keyword evidence="2" id="KW-0695">RNA-directed DNA polymerase</keyword>
<keyword evidence="3" id="KW-1185">Reference proteome</keyword>
<keyword evidence="2" id="KW-0808">Transferase</keyword>
<evidence type="ECO:0000313" key="2">
    <source>
        <dbReference type="EMBL" id="MPC21738.1"/>
    </source>
</evidence>
<reference evidence="2 3" key="1">
    <citation type="submission" date="2019-05" db="EMBL/GenBank/DDBJ databases">
        <title>Another draft genome of Portunus trituberculatus and its Hox gene families provides insights of decapod evolution.</title>
        <authorList>
            <person name="Jeong J.-H."/>
            <person name="Song I."/>
            <person name="Kim S."/>
            <person name="Choi T."/>
            <person name="Kim D."/>
            <person name="Ryu S."/>
            <person name="Kim W."/>
        </authorList>
    </citation>
    <scope>NUCLEOTIDE SEQUENCE [LARGE SCALE GENOMIC DNA]</scope>
    <source>
        <tissue evidence="2">Muscle</tissue>
    </source>
</reference>
<sequence length="214" mass="24854">MEPSLLSPATSSFDDLPYPTQIFFDFYTYRRQFSLWGDLNARYTYLGYTTTNQVGRDIVDYFRRHTACHIGPHFPTFYNYNVSSSPDIAITNRVNFLHYSLSPGPLTTSDHIPIILDISTSPLLIPSPQTFNFHKTNWDSFKDDDVLRMKDLTDIAFGYLEDINEALETWMTTVRTTADRHIPQTTYKLRAAPRHCRTHDRLRQESTAEEGWPA</sequence>
<dbReference type="Proteomes" id="UP000324222">
    <property type="component" value="Unassembled WGS sequence"/>
</dbReference>
<proteinExistence type="predicted"/>
<dbReference type="SUPFAM" id="SSF56219">
    <property type="entry name" value="DNase I-like"/>
    <property type="match status" value="1"/>
</dbReference>
<dbReference type="Pfam" id="PF14529">
    <property type="entry name" value="Exo_endo_phos_2"/>
    <property type="match status" value="1"/>
</dbReference>
<protein>
    <submittedName>
        <fullName evidence="2">Putative RNA-directed DNA polymerase from transposon X-element</fullName>
    </submittedName>
</protein>